<reference evidence="1" key="1">
    <citation type="submission" date="2020-08" db="EMBL/GenBank/DDBJ databases">
        <title>Genome public.</title>
        <authorList>
            <person name="Liu C."/>
            <person name="Sun Q."/>
        </authorList>
    </citation>
    <scope>NUCLEOTIDE SEQUENCE</scope>
    <source>
        <strain evidence="1">NSJ-28</strain>
    </source>
</reference>
<gene>
    <name evidence="1" type="ORF">H8S45_04580</name>
</gene>
<comment type="caution">
    <text evidence="1">The sequence shown here is derived from an EMBL/GenBank/DDBJ whole genome shotgun (WGS) entry which is preliminary data.</text>
</comment>
<dbReference type="AlphaFoldDB" id="A0A923LSZ2"/>
<proteinExistence type="predicted"/>
<dbReference type="RefSeq" id="WP_186949693.1">
    <property type="nucleotide sequence ID" value="NZ_JACOPL010000003.1"/>
</dbReference>
<organism evidence="1 2">
    <name type="scientific">Agathobaculum faecis</name>
    <dbReference type="NCBI Taxonomy" id="2763013"/>
    <lineage>
        <taxon>Bacteria</taxon>
        <taxon>Bacillati</taxon>
        <taxon>Bacillota</taxon>
        <taxon>Clostridia</taxon>
        <taxon>Eubacteriales</taxon>
        <taxon>Butyricicoccaceae</taxon>
        <taxon>Agathobaculum</taxon>
    </lineage>
</organism>
<dbReference type="EMBL" id="JACOPL010000003">
    <property type="protein sequence ID" value="MBC5724736.1"/>
    <property type="molecule type" value="Genomic_DNA"/>
</dbReference>
<protein>
    <submittedName>
        <fullName evidence="1">Uncharacterized protein</fullName>
    </submittedName>
</protein>
<evidence type="ECO:0000313" key="1">
    <source>
        <dbReference type="EMBL" id="MBC5724736.1"/>
    </source>
</evidence>
<sequence>MLKAEVNGTHVTVEMHGSGLTPYADVMRLLLSVYDGLENTMIGAGDALLAYISDSIANGEFLKCAREGTEKT</sequence>
<keyword evidence="2" id="KW-1185">Reference proteome</keyword>
<accession>A0A923LSZ2</accession>
<dbReference type="Proteomes" id="UP000606499">
    <property type="component" value="Unassembled WGS sequence"/>
</dbReference>
<evidence type="ECO:0000313" key="2">
    <source>
        <dbReference type="Proteomes" id="UP000606499"/>
    </source>
</evidence>
<name>A0A923LSZ2_9FIRM</name>